<proteinExistence type="inferred from homology"/>
<feature type="transmembrane region" description="Helical" evidence="8">
    <location>
        <begin position="241"/>
        <end position="269"/>
    </location>
</feature>
<accession>A0ABV7I004</accession>
<evidence type="ECO:0000256" key="6">
    <source>
        <dbReference type="ARBA" id="ARBA00022989"/>
    </source>
</evidence>
<comment type="similarity">
    <text evidence="2">Belongs to the autoinducer-2 exporter (AI-2E) (TC 2.A.86) family.</text>
</comment>
<feature type="transmembrane region" description="Helical" evidence="8">
    <location>
        <begin position="67"/>
        <end position="88"/>
    </location>
</feature>
<evidence type="ECO:0000256" key="7">
    <source>
        <dbReference type="ARBA" id="ARBA00023136"/>
    </source>
</evidence>
<dbReference type="InterPro" id="IPR002549">
    <property type="entry name" value="AI-2E-like"/>
</dbReference>
<dbReference type="Pfam" id="PF01594">
    <property type="entry name" value="AI-2E_transport"/>
    <property type="match status" value="1"/>
</dbReference>
<feature type="transmembrane region" description="Helical" evidence="8">
    <location>
        <begin position="35"/>
        <end position="55"/>
    </location>
</feature>
<feature type="transmembrane region" description="Helical" evidence="8">
    <location>
        <begin position="151"/>
        <end position="178"/>
    </location>
</feature>
<keyword evidence="6 8" id="KW-1133">Transmembrane helix</keyword>
<name>A0ABV7I004_9GAMM</name>
<evidence type="ECO:0000256" key="2">
    <source>
        <dbReference type="ARBA" id="ARBA00009773"/>
    </source>
</evidence>
<evidence type="ECO:0000256" key="1">
    <source>
        <dbReference type="ARBA" id="ARBA00004651"/>
    </source>
</evidence>
<evidence type="ECO:0000313" key="10">
    <source>
        <dbReference type="Proteomes" id="UP001595548"/>
    </source>
</evidence>
<keyword evidence="4" id="KW-1003">Cell membrane</keyword>
<comment type="caution">
    <text evidence="9">The sequence shown here is derived from an EMBL/GenBank/DDBJ whole genome shotgun (WGS) entry which is preliminary data.</text>
</comment>
<feature type="transmembrane region" description="Helical" evidence="8">
    <location>
        <begin position="276"/>
        <end position="292"/>
    </location>
</feature>
<organism evidence="9 10">
    <name type="scientific">Gilvimarinus japonicus</name>
    <dbReference type="NCBI Taxonomy" id="1796469"/>
    <lineage>
        <taxon>Bacteria</taxon>
        <taxon>Pseudomonadati</taxon>
        <taxon>Pseudomonadota</taxon>
        <taxon>Gammaproteobacteria</taxon>
        <taxon>Cellvibrionales</taxon>
        <taxon>Cellvibrionaceae</taxon>
        <taxon>Gilvimarinus</taxon>
    </lineage>
</organism>
<dbReference type="EMBL" id="JBHRTL010000031">
    <property type="protein sequence ID" value="MFC3156896.1"/>
    <property type="molecule type" value="Genomic_DNA"/>
</dbReference>
<feature type="transmembrane region" description="Helical" evidence="8">
    <location>
        <begin position="312"/>
        <end position="337"/>
    </location>
</feature>
<protein>
    <submittedName>
        <fullName evidence="9">AI-2E family transporter</fullName>
    </submittedName>
</protein>
<sequence>MKPSSSPLIDTVIRLGLITFMVYLSMKVLHPFINLMLWAMILAIALYPLHAKIAAKVGGGPGRAATILVLTVVVLVGVPTVLLSISFVDHMLDIYREAIDGTLHIPEPSANVAGWPVVGEQIDATWRAASENLRGFVAEHQASIREHARQAISVLGGAVTTLLAFLAAFIVAGIMLAYAKPGAASTNRIFNRICGPTVGAELHTLTVATVRSVAVGVIGVAFIQSLLLGVGFLLADVPAAGVLALAVLVCGIVQLPAALFVIPVVAWLWMAGDGSTLVNILLTLYLVASGLADNVLKPMLLGRGVAAPMPVILLGALGGMFASGLIGLFVGAVVLAVSYQVFMAWVNESHNVAQEAPPLSD</sequence>
<evidence type="ECO:0000256" key="3">
    <source>
        <dbReference type="ARBA" id="ARBA00022448"/>
    </source>
</evidence>
<evidence type="ECO:0000256" key="5">
    <source>
        <dbReference type="ARBA" id="ARBA00022692"/>
    </source>
</evidence>
<dbReference type="PANTHER" id="PTHR21716:SF67">
    <property type="entry name" value="TRANSPORT PROTEIN YDIK-RELATED"/>
    <property type="match status" value="1"/>
</dbReference>
<reference evidence="10" key="1">
    <citation type="journal article" date="2019" name="Int. J. Syst. Evol. Microbiol.">
        <title>The Global Catalogue of Microorganisms (GCM) 10K type strain sequencing project: providing services to taxonomists for standard genome sequencing and annotation.</title>
        <authorList>
            <consortium name="The Broad Institute Genomics Platform"/>
            <consortium name="The Broad Institute Genome Sequencing Center for Infectious Disease"/>
            <person name="Wu L."/>
            <person name="Ma J."/>
        </authorList>
    </citation>
    <scope>NUCLEOTIDE SEQUENCE [LARGE SCALE GENOMIC DNA]</scope>
    <source>
        <strain evidence="10">KCTC 52141</strain>
    </source>
</reference>
<keyword evidence="5 8" id="KW-0812">Transmembrane</keyword>
<evidence type="ECO:0000313" key="9">
    <source>
        <dbReference type="EMBL" id="MFC3156896.1"/>
    </source>
</evidence>
<dbReference type="RefSeq" id="WP_382418361.1">
    <property type="nucleotide sequence ID" value="NZ_AP031500.1"/>
</dbReference>
<keyword evidence="7 8" id="KW-0472">Membrane</keyword>
<evidence type="ECO:0000256" key="4">
    <source>
        <dbReference type="ARBA" id="ARBA00022475"/>
    </source>
</evidence>
<dbReference type="PANTHER" id="PTHR21716">
    <property type="entry name" value="TRANSMEMBRANE PROTEIN"/>
    <property type="match status" value="1"/>
</dbReference>
<comment type="subcellular location">
    <subcellularLocation>
        <location evidence="1">Cell membrane</location>
        <topology evidence="1">Multi-pass membrane protein</topology>
    </subcellularLocation>
</comment>
<gene>
    <name evidence="9" type="ORF">ACFOEB_16920</name>
</gene>
<feature type="transmembrane region" description="Helical" evidence="8">
    <location>
        <begin position="213"/>
        <end position="235"/>
    </location>
</feature>
<evidence type="ECO:0000256" key="8">
    <source>
        <dbReference type="SAM" id="Phobius"/>
    </source>
</evidence>
<dbReference type="Proteomes" id="UP001595548">
    <property type="component" value="Unassembled WGS sequence"/>
</dbReference>
<keyword evidence="10" id="KW-1185">Reference proteome</keyword>
<keyword evidence="3" id="KW-0813">Transport</keyword>